<dbReference type="KEGG" id="srm:SRM_01773"/>
<reference evidence="7 8" key="1">
    <citation type="journal article" date="2010" name="ISME J.">
        <title>Fine-scale evolution: genomic, phenotypic and ecological differentiation in two coexisting Salinibacter ruber strains.</title>
        <authorList>
            <person name="Pena A."/>
            <person name="Teeling H."/>
            <person name="Huerta-Cepas J."/>
            <person name="Santos F."/>
            <person name="Yarza P."/>
            <person name="Brito-Echeverria J."/>
            <person name="Lucio M."/>
            <person name="Schmitt-Kopplin P."/>
            <person name="Meseguer I."/>
            <person name="Schenowitz C."/>
            <person name="Dossat C."/>
            <person name="Barbe V."/>
            <person name="Dopazo J."/>
            <person name="Rossello-Mora R."/>
            <person name="Schuler M."/>
            <person name="Glockner F.O."/>
            <person name="Amann R."/>
            <person name="Gabaldon T."/>
            <person name="Anton J."/>
        </authorList>
    </citation>
    <scope>NUCLEOTIDE SEQUENCE [LARGE SCALE GENOMIC DNA]</scope>
    <source>
        <strain evidence="7 8">M8</strain>
    </source>
</reference>
<dbReference type="GO" id="GO:0008113">
    <property type="term" value="F:peptide-methionine (S)-S-oxide reductase activity"/>
    <property type="evidence" value="ECO:0007669"/>
    <property type="project" value="UniProtKB-UniRule"/>
</dbReference>
<keyword evidence="5" id="KW-0812">Transmembrane</keyword>
<comment type="similarity">
    <text evidence="4">Belongs to the MsrA Met sulfoxide reductase family.</text>
</comment>
<sequence length="259" mass="28346">MGNGRNWEKVCCPAKAEDVFPFTRPVPCVMTPSTQSYWLLGAALLAAVLAGGMFFQGPSSDGNAPSPAPTDSVPAAMADTATFAGGCFWCMEPPYDKIDGVASTTSGFAGGEEVDPSYREVASGATRHTEVVQVVYDSTTVSYERLLRVYWHNVDPFDGTGQFCDRGSQYRPAIFAHDAQQQRSAERSKVTVAAQFDRDIAVQVQSLDAFYAAEQYHQNYYQKNPADYKRYRQGCGRDARLREIWGEAALSDAPLDGTT</sequence>
<proteinExistence type="inferred from homology"/>
<dbReference type="Gene3D" id="3.30.1060.10">
    <property type="entry name" value="Peptide methionine sulphoxide reductase MsrA"/>
    <property type="match status" value="1"/>
</dbReference>
<organism evidence="7 8">
    <name type="scientific">Salinibacter ruber (strain M8)</name>
    <dbReference type="NCBI Taxonomy" id="761659"/>
    <lineage>
        <taxon>Bacteria</taxon>
        <taxon>Pseudomonadati</taxon>
        <taxon>Rhodothermota</taxon>
        <taxon>Rhodothermia</taxon>
        <taxon>Rhodothermales</taxon>
        <taxon>Salinibacteraceae</taxon>
        <taxon>Salinibacter</taxon>
    </lineage>
</organism>
<evidence type="ECO:0000259" key="6">
    <source>
        <dbReference type="Pfam" id="PF01625"/>
    </source>
</evidence>
<reference evidence="8" key="2">
    <citation type="submission" date="2010-04" db="EMBL/GenBank/DDBJ databases">
        <title>Genome sequence of Salinibacter ruber M8.</title>
        <authorList>
            <consortium name="Genoscope"/>
        </authorList>
    </citation>
    <scope>NUCLEOTIDE SEQUENCE [LARGE SCALE GENOMIC DNA]</scope>
    <source>
        <strain evidence="8">M8</strain>
    </source>
</reference>
<evidence type="ECO:0000256" key="3">
    <source>
        <dbReference type="ARBA" id="ARBA00048782"/>
    </source>
</evidence>
<dbReference type="GO" id="GO:0033744">
    <property type="term" value="F:L-methionine:thioredoxin-disulfide S-oxidoreductase activity"/>
    <property type="evidence" value="ECO:0007669"/>
    <property type="project" value="RHEA"/>
</dbReference>
<evidence type="ECO:0000256" key="4">
    <source>
        <dbReference type="HAMAP-Rule" id="MF_01401"/>
    </source>
</evidence>
<dbReference type="EMBL" id="FP565814">
    <property type="protein sequence ID" value="CBH24694.1"/>
    <property type="molecule type" value="Genomic_DNA"/>
</dbReference>
<keyword evidence="5" id="KW-1133">Transmembrane helix</keyword>
<gene>
    <name evidence="4 7" type="primary">msrA</name>
    <name evidence="7" type="ordered locus">SRM_01773</name>
</gene>
<evidence type="ECO:0000313" key="8">
    <source>
        <dbReference type="Proteomes" id="UP000000933"/>
    </source>
</evidence>
<feature type="domain" description="Peptide methionine sulphoxide reductase MsrA" evidence="6">
    <location>
        <begin position="80"/>
        <end position="229"/>
    </location>
</feature>
<evidence type="ECO:0000256" key="5">
    <source>
        <dbReference type="SAM" id="Phobius"/>
    </source>
</evidence>
<dbReference type="PANTHER" id="PTHR43774">
    <property type="entry name" value="PEPTIDE METHIONINE SULFOXIDE REDUCTASE"/>
    <property type="match status" value="1"/>
</dbReference>
<name>D5H9I9_SALRM</name>
<feature type="active site" evidence="4">
    <location>
        <position position="87"/>
    </location>
</feature>
<dbReference type="InterPro" id="IPR002569">
    <property type="entry name" value="Met_Sox_Rdtase_MsrA_dom"/>
</dbReference>
<dbReference type="AlphaFoldDB" id="D5H9I9"/>
<keyword evidence="1 4" id="KW-0560">Oxidoreductase</keyword>
<feature type="transmembrane region" description="Helical" evidence="5">
    <location>
        <begin position="37"/>
        <end position="55"/>
    </location>
</feature>
<dbReference type="EC" id="1.8.4.11" evidence="4"/>
<dbReference type="SUPFAM" id="SSF55068">
    <property type="entry name" value="Peptide methionine sulfoxide reductase"/>
    <property type="match status" value="1"/>
</dbReference>
<dbReference type="NCBIfam" id="TIGR00401">
    <property type="entry name" value="msrA"/>
    <property type="match status" value="1"/>
</dbReference>
<comment type="function">
    <text evidence="4">Has an important function as a repair enzyme for proteins that have been inactivated by oxidation. Catalyzes the reversible oxidation-reduction of methionine sulfoxide in proteins to methionine.</text>
</comment>
<dbReference type="HAMAP" id="MF_01401">
    <property type="entry name" value="MsrA"/>
    <property type="match status" value="1"/>
</dbReference>
<dbReference type="PANTHER" id="PTHR43774:SF1">
    <property type="entry name" value="PEPTIDE METHIONINE SULFOXIDE REDUCTASE MSRA 2"/>
    <property type="match status" value="1"/>
</dbReference>
<dbReference type="PATRIC" id="fig|761659.10.peg.1930"/>
<dbReference type="Pfam" id="PF01625">
    <property type="entry name" value="PMSR"/>
    <property type="match status" value="1"/>
</dbReference>
<keyword evidence="5" id="KW-0472">Membrane</keyword>
<comment type="catalytic activity">
    <reaction evidence="2 4">
        <text>L-methionyl-[protein] + [thioredoxin]-disulfide + H2O = L-methionyl-(S)-S-oxide-[protein] + [thioredoxin]-dithiol</text>
        <dbReference type="Rhea" id="RHEA:14217"/>
        <dbReference type="Rhea" id="RHEA-COMP:10698"/>
        <dbReference type="Rhea" id="RHEA-COMP:10700"/>
        <dbReference type="Rhea" id="RHEA-COMP:12313"/>
        <dbReference type="Rhea" id="RHEA-COMP:12315"/>
        <dbReference type="ChEBI" id="CHEBI:15377"/>
        <dbReference type="ChEBI" id="CHEBI:16044"/>
        <dbReference type="ChEBI" id="CHEBI:29950"/>
        <dbReference type="ChEBI" id="CHEBI:44120"/>
        <dbReference type="ChEBI" id="CHEBI:50058"/>
        <dbReference type="EC" id="1.8.4.11"/>
    </reaction>
</comment>
<evidence type="ECO:0000313" key="7">
    <source>
        <dbReference type="EMBL" id="CBH24694.1"/>
    </source>
</evidence>
<evidence type="ECO:0000256" key="1">
    <source>
        <dbReference type="ARBA" id="ARBA00023002"/>
    </source>
</evidence>
<accession>D5H9I9</accession>
<comment type="catalytic activity">
    <reaction evidence="3 4">
        <text>[thioredoxin]-disulfide + L-methionine + H2O = L-methionine (S)-S-oxide + [thioredoxin]-dithiol</text>
        <dbReference type="Rhea" id="RHEA:19993"/>
        <dbReference type="Rhea" id="RHEA-COMP:10698"/>
        <dbReference type="Rhea" id="RHEA-COMP:10700"/>
        <dbReference type="ChEBI" id="CHEBI:15377"/>
        <dbReference type="ChEBI" id="CHEBI:29950"/>
        <dbReference type="ChEBI" id="CHEBI:50058"/>
        <dbReference type="ChEBI" id="CHEBI:57844"/>
        <dbReference type="ChEBI" id="CHEBI:58772"/>
        <dbReference type="EC" id="1.8.4.11"/>
    </reaction>
</comment>
<dbReference type="Proteomes" id="UP000000933">
    <property type="component" value="Chromosome"/>
</dbReference>
<protein>
    <recommendedName>
        <fullName evidence="4">Peptide methionine sulfoxide reductase MsrA</fullName>
        <shortName evidence="4">Protein-methionine-S-oxide reductase</shortName>
        <ecNumber evidence="4">1.8.4.11</ecNumber>
    </recommendedName>
    <alternativeName>
        <fullName evidence="4">Peptide-methionine (S)-S-oxide reductase</fullName>
        <shortName evidence="4">Peptide Met(O) reductase</shortName>
    </alternativeName>
</protein>
<evidence type="ECO:0000256" key="2">
    <source>
        <dbReference type="ARBA" id="ARBA00047806"/>
    </source>
</evidence>
<dbReference type="InterPro" id="IPR036509">
    <property type="entry name" value="Met_Sox_Rdtase_MsrA_sf"/>
</dbReference>
<dbReference type="HOGENOM" id="CLU_031040_10_1_10"/>